<evidence type="ECO:0000256" key="6">
    <source>
        <dbReference type="SAM" id="MobiDB-lite"/>
    </source>
</evidence>
<evidence type="ECO:0000259" key="7">
    <source>
        <dbReference type="Pfam" id="PF06862"/>
    </source>
</evidence>
<dbReference type="Pfam" id="PF22916">
    <property type="entry name" value="UTP25_NTPase-like"/>
    <property type="match status" value="1"/>
</dbReference>
<feature type="domain" description="UTP25 C-terminal" evidence="7">
    <location>
        <begin position="577"/>
        <end position="761"/>
    </location>
</feature>
<dbReference type="PANTHER" id="PTHR12933:SF0">
    <property type="entry name" value="U3 SMALL NUCLEOLAR RNA-ASSOCIATED PROTEIN 25 HOMOLOG"/>
    <property type="match status" value="1"/>
</dbReference>
<dbReference type="Pfam" id="PF06862">
    <property type="entry name" value="Utp25_C"/>
    <property type="match status" value="1"/>
</dbReference>
<dbReference type="GO" id="GO:0032040">
    <property type="term" value="C:small-subunit processome"/>
    <property type="evidence" value="ECO:0007669"/>
    <property type="project" value="TreeGrafter"/>
</dbReference>
<dbReference type="GO" id="GO:0034511">
    <property type="term" value="F:U3 snoRNA binding"/>
    <property type="evidence" value="ECO:0007669"/>
    <property type="project" value="InterPro"/>
</dbReference>
<name>A0AAN8JVQ7_PATCE</name>
<feature type="compositionally biased region" description="Acidic residues" evidence="6">
    <location>
        <begin position="102"/>
        <end position="161"/>
    </location>
</feature>
<evidence type="ECO:0000256" key="1">
    <source>
        <dbReference type="ARBA" id="ARBA00004604"/>
    </source>
</evidence>
<keyword evidence="3" id="KW-0539">Nucleus</keyword>
<feature type="domain" description="UTP25 NTP hydrolase-like" evidence="8">
    <location>
        <begin position="307"/>
        <end position="561"/>
    </location>
</feature>
<evidence type="ECO:0000256" key="2">
    <source>
        <dbReference type="ARBA" id="ARBA00009223"/>
    </source>
</evidence>
<protein>
    <recommendedName>
        <fullName evidence="4">U3 small nucleolar RNA-associated protein 25 homolog</fullName>
    </recommendedName>
    <alternativeName>
        <fullName evidence="5">UTP25 small subunit processor component</fullName>
    </alternativeName>
</protein>
<dbReference type="Proteomes" id="UP001347796">
    <property type="component" value="Unassembled WGS sequence"/>
</dbReference>
<reference evidence="9 10" key="1">
    <citation type="submission" date="2024-01" db="EMBL/GenBank/DDBJ databases">
        <title>The genome of the rayed Mediterranean limpet Patella caerulea (Linnaeus, 1758).</title>
        <authorList>
            <person name="Anh-Thu Weber A."/>
            <person name="Halstead-Nussloch G."/>
        </authorList>
    </citation>
    <scope>NUCLEOTIDE SEQUENCE [LARGE SCALE GENOMIC DNA]</scope>
    <source>
        <strain evidence="9">AATW-2023a</strain>
        <tissue evidence="9">Whole specimen</tissue>
    </source>
</reference>
<dbReference type="EMBL" id="JAZGQO010000007">
    <property type="protein sequence ID" value="KAK6181114.1"/>
    <property type="molecule type" value="Genomic_DNA"/>
</dbReference>
<accession>A0AAN8JVQ7</accession>
<evidence type="ECO:0000313" key="10">
    <source>
        <dbReference type="Proteomes" id="UP001347796"/>
    </source>
</evidence>
<comment type="similarity">
    <text evidence="2">Belongs to the UTP25 family.</text>
</comment>
<sequence>MAPKKRHGKVVKKQRRKINLHALSYQQKQHLKEFGEVHPSESREDEVKKYRHVKDESEFIRPETDKVKESSDSEGEITEHPFQELLSTIDGRENDSHVYESSNDEEDDMEEEAGDEIEEEEEDIESDDEDVDDQSDDEDGQSDGEVKEEVDDGEQVEEDDGIANAEENNKQEVSQQEIFPEIEDIEVDDKEIIDINDDKTDYHVQDSDPFTNEFDKEVDEVTINKVNSRKEWTKQQIKIPGLGKGNLQFPCQQHLPPMNHSETDLSKLYVKENLLEKIPETNEKLCNIQTEGLSPLQQGIFNVLNDYQDLYYTERSHHNQEEVRLSYCLHALNHVVKSRNRVIGNNTKLKDKKASVDDDYRDQGLTRPKVLIMVPFRESAYKIVEIFISLMSRGKKAKMMNRKRFVQEYHDEDEEDTKKVKPEDFDALFAGNIDDHFRFGVQVCKSVIKLYSHFYLSDLIIASPLGLRTIIGAEGEKGDHDFLSSIELLILDQTDVFLMQNWDHLTQIINKMHQQPKTGHGVDFSRVRMWTLEGWSKYYRQTAIFSSISSPEITALFNKHYYRGKIQIVRKPSSGTICQIVTQLPQTFHRFSCKNFSEICEDRFHFFVKKVLPDIQEHMKNHTMVFIPSYFDFVRIRNYFAKEEMNFVQMNEYVKDQKVSKYRWLFFVGKVPFMLYTERLHFYRRYKIRGIHHVVFYELPHYPHYYSEVCNMLKDPKRNLDHIELSCTVLYSKYDAQKLSEIVGVNRTSVMINSDKTVHMFVTGENS</sequence>
<comment type="subcellular location">
    <subcellularLocation>
        <location evidence="1">Nucleus</location>
        <location evidence="1">Nucleolus</location>
    </subcellularLocation>
</comment>
<dbReference type="InterPro" id="IPR053939">
    <property type="entry name" value="UTP25_C"/>
</dbReference>
<dbReference type="InterPro" id="IPR010678">
    <property type="entry name" value="UTP25"/>
</dbReference>
<keyword evidence="10" id="KW-1185">Reference proteome</keyword>
<dbReference type="Gene3D" id="3.40.50.300">
    <property type="entry name" value="P-loop containing nucleotide triphosphate hydrolases"/>
    <property type="match status" value="1"/>
</dbReference>
<dbReference type="GO" id="GO:0000462">
    <property type="term" value="P:maturation of SSU-rRNA from tricistronic rRNA transcript (SSU-rRNA, 5.8S rRNA, LSU-rRNA)"/>
    <property type="evidence" value="ECO:0007669"/>
    <property type="project" value="TreeGrafter"/>
</dbReference>
<feature type="region of interest" description="Disordered" evidence="6">
    <location>
        <begin position="30"/>
        <end position="175"/>
    </location>
</feature>
<gene>
    <name evidence="9" type="ORF">SNE40_009044</name>
</gene>
<dbReference type="GO" id="GO:0019843">
    <property type="term" value="F:rRNA binding"/>
    <property type="evidence" value="ECO:0007669"/>
    <property type="project" value="TreeGrafter"/>
</dbReference>
<dbReference type="InterPro" id="IPR027417">
    <property type="entry name" value="P-loop_NTPase"/>
</dbReference>
<evidence type="ECO:0000256" key="5">
    <source>
        <dbReference type="ARBA" id="ARBA00032325"/>
    </source>
</evidence>
<dbReference type="PANTHER" id="PTHR12933">
    <property type="entry name" value="ORF PROTEIN-RELATED"/>
    <property type="match status" value="1"/>
</dbReference>
<comment type="caution">
    <text evidence="9">The sequence shown here is derived from an EMBL/GenBank/DDBJ whole genome shotgun (WGS) entry which is preliminary data.</text>
</comment>
<evidence type="ECO:0000259" key="8">
    <source>
        <dbReference type="Pfam" id="PF22916"/>
    </source>
</evidence>
<organism evidence="9 10">
    <name type="scientific">Patella caerulea</name>
    <name type="common">Rayed Mediterranean limpet</name>
    <dbReference type="NCBI Taxonomy" id="87958"/>
    <lineage>
        <taxon>Eukaryota</taxon>
        <taxon>Metazoa</taxon>
        <taxon>Spiralia</taxon>
        <taxon>Lophotrochozoa</taxon>
        <taxon>Mollusca</taxon>
        <taxon>Gastropoda</taxon>
        <taxon>Patellogastropoda</taxon>
        <taxon>Patelloidea</taxon>
        <taxon>Patellidae</taxon>
        <taxon>Patella</taxon>
    </lineage>
</organism>
<dbReference type="InterPro" id="IPR053940">
    <property type="entry name" value="UTP25_NTPase-like"/>
</dbReference>
<dbReference type="FunFam" id="3.40.50.300:FF:001559">
    <property type="entry name" value="U3 small nucleolar RNA-associated protein 25"/>
    <property type="match status" value="1"/>
</dbReference>
<dbReference type="AlphaFoldDB" id="A0AAN8JVQ7"/>
<evidence type="ECO:0000256" key="4">
    <source>
        <dbReference type="ARBA" id="ARBA00024421"/>
    </source>
</evidence>
<proteinExistence type="inferred from homology"/>
<feature type="compositionally biased region" description="Basic and acidic residues" evidence="6">
    <location>
        <begin position="30"/>
        <end position="82"/>
    </location>
</feature>
<evidence type="ECO:0000256" key="3">
    <source>
        <dbReference type="ARBA" id="ARBA00023242"/>
    </source>
</evidence>
<evidence type="ECO:0000313" key="9">
    <source>
        <dbReference type="EMBL" id="KAK6181114.1"/>
    </source>
</evidence>